<gene>
    <name evidence="1" type="ORF">POSPLADRAFT_1135288</name>
</gene>
<sequence length="83" mass="9256">MAAHGPSSRYNEETIPENDDIRRFVWEYAHVVYELFSRLEHSGITASGTKIVLATPALDVLGAIASEEGLQLHHGLVNKVLKW</sequence>
<keyword evidence="2" id="KW-1185">Reference proteome</keyword>
<dbReference type="STRING" id="670580.A0A1X6N7Y1"/>
<dbReference type="Proteomes" id="UP000194127">
    <property type="component" value="Unassembled WGS sequence"/>
</dbReference>
<dbReference type="OrthoDB" id="3186349at2759"/>
<accession>A0A1X6N7Y1</accession>
<dbReference type="GeneID" id="36329520"/>
<dbReference type="AlphaFoldDB" id="A0A1X6N7Y1"/>
<dbReference type="RefSeq" id="XP_024341406.1">
    <property type="nucleotide sequence ID" value="XM_024484571.1"/>
</dbReference>
<feature type="non-terminal residue" evidence="1">
    <location>
        <position position="83"/>
    </location>
</feature>
<evidence type="ECO:0000313" key="2">
    <source>
        <dbReference type="Proteomes" id="UP000194127"/>
    </source>
</evidence>
<protein>
    <submittedName>
        <fullName evidence="1">Uncharacterized protein</fullName>
    </submittedName>
</protein>
<evidence type="ECO:0000313" key="1">
    <source>
        <dbReference type="EMBL" id="OSX64612.1"/>
    </source>
</evidence>
<proteinExistence type="predicted"/>
<name>A0A1X6N7Y1_9APHY</name>
<dbReference type="EMBL" id="KZ110593">
    <property type="protein sequence ID" value="OSX64612.1"/>
    <property type="molecule type" value="Genomic_DNA"/>
</dbReference>
<organism evidence="1 2">
    <name type="scientific">Postia placenta MAD-698-R-SB12</name>
    <dbReference type="NCBI Taxonomy" id="670580"/>
    <lineage>
        <taxon>Eukaryota</taxon>
        <taxon>Fungi</taxon>
        <taxon>Dikarya</taxon>
        <taxon>Basidiomycota</taxon>
        <taxon>Agaricomycotina</taxon>
        <taxon>Agaricomycetes</taxon>
        <taxon>Polyporales</taxon>
        <taxon>Adustoporiaceae</taxon>
        <taxon>Rhodonia</taxon>
    </lineage>
</organism>
<reference evidence="1 2" key="1">
    <citation type="submission" date="2017-04" db="EMBL/GenBank/DDBJ databases">
        <title>Genome Sequence of the Model Brown-Rot Fungus Postia placenta SB12.</title>
        <authorList>
            <consortium name="DOE Joint Genome Institute"/>
            <person name="Gaskell J."/>
            <person name="Kersten P."/>
            <person name="Larrondo L.F."/>
            <person name="Canessa P."/>
            <person name="Martinez D."/>
            <person name="Hibbett D."/>
            <person name="Schmoll M."/>
            <person name="Kubicek C.P."/>
            <person name="Martinez A.T."/>
            <person name="Yadav J."/>
            <person name="Master E."/>
            <person name="Magnuson J.K."/>
            <person name="James T."/>
            <person name="Yaver D."/>
            <person name="Berka R."/>
            <person name="Labutti K."/>
            <person name="Lipzen A."/>
            <person name="Aerts A."/>
            <person name="Barry K."/>
            <person name="Henrissat B."/>
            <person name="Blanchette R."/>
            <person name="Grigoriev I."/>
            <person name="Cullen D."/>
        </authorList>
    </citation>
    <scope>NUCLEOTIDE SEQUENCE [LARGE SCALE GENOMIC DNA]</scope>
    <source>
        <strain evidence="1 2">MAD-698-R-SB12</strain>
    </source>
</reference>